<dbReference type="InterPro" id="IPR019734">
    <property type="entry name" value="TPR_rpt"/>
</dbReference>
<dbReference type="Pfam" id="PF03704">
    <property type="entry name" value="BTAD"/>
    <property type="match status" value="1"/>
</dbReference>
<keyword evidence="3 5" id="KW-0238">DNA-binding</keyword>
<dbReference type="GO" id="GO:0000160">
    <property type="term" value="P:phosphorelay signal transduction system"/>
    <property type="evidence" value="ECO:0007669"/>
    <property type="project" value="InterPro"/>
</dbReference>
<keyword evidence="9" id="KW-1185">Reference proteome</keyword>
<dbReference type="Pfam" id="PF13560">
    <property type="entry name" value="HTH_31"/>
    <property type="match status" value="1"/>
</dbReference>
<dbReference type="InterPro" id="IPR011990">
    <property type="entry name" value="TPR-like_helical_dom_sf"/>
</dbReference>
<dbReference type="SMART" id="SM00530">
    <property type="entry name" value="HTH_XRE"/>
    <property type="match status" value="1"/>
</dbReference>
<evidence type="ECO:0000313" key="8">
    <source>
        <dbReference type="EMBL" id="SDY60789.1"/>
    </source>
</evidence>
<dbReference type="PANTHER" id="PTHR35807:SF1">
    <property type="entry name" value="TRANSCRIPTIONAL REGULATOR REDD"/>
    <property type="match status" value="1"/>
</dbReference>
<evidence type="ECO:0000313" key="9">
    <source>
        <dbReference type="Proteomes" id="UP000199632"/>
    </source>
</evidence>
<evidence type="ECO:0000256" key="3">
    <source>
        <dbReference type="ARBA" id="ARBA00023125"/>
    </source>
</evidence>
<dbReference type="Gene3D" id="1.10.260.40">
    <property type="entry name" value="lambda repressor-like DNA-binding domains"/>
    <property type="match status" value="1"/>
</dbReference>
<protein>
    <submittedName>
        <fullName evidence="8">DNA-binding transcriptional activator of the SARP family</fullName>
    </submittedName>
</protein>
<dbReference type="SUPFAM" id="SSF47413">
    <property type="entry name" value="lambda repressor-like DNA-binding domains"/>
    <property type="match status" value="1"/>
</dbReference>
<accession>A0A1H3L9C6</accession>
<dbReference type="InterPro" id="IPR016032">
    <property type="entry name" value="Sig_transdc_resp-reg_C-effctor"/>
</dbReference>
<dbReference type="EMBL" id="FNQB01000001">
    <property type="protein sequence ID" value="SDY60789.1"/>
    <property type="molecule type" value="Genomic_DNA"/>
</dbReference>
<organism evidence="8 9">
    <name type="scientific">Asanoa ishikariensis</name>
    <dbReference type="NCBI Taxonomy" id="137265"/>
    <lineage>
        <taxon>Bacteria</taxon>
        <taxon>Bacillati</taxon>
        <taxon>Actinomycetota</taxon>
        <taxon>Actinomycetes</taxon>
        <taxon>Micromonosporales</taxon>
        <taxon>Micromonosporaceae</taxon>
        <taxon>Asanoa</taxon>
    </lineage>
</organism>
<dbReference type="GO" id="GO:0043531">
    <property type="term" value="F:ADP binding"/>
    <property type="evidence" value="ECO:0007669"/>
    <property type="project" value="InterPro"/>
</dbReference>
<dbReference type="PANTHER" id="PTHR35807">
    <property type="entry name" value="TRANSCRIPTIONAL REGULATOR REDD-RELATED"/>
    <property type="match status" value="1"/>
</dbReference>
<dbReference type="SUPFAM" id="SSF46894">
    <property type="entry name" value="C-terminal effector domain of the bipartite response regulators"/>
    <property type="match status" value="1"/>
</dbReference>
<sequence length="1116" mass="119315">MMASRHRTVLHRDHYHGRSIQVCECGTVVGEHQAAYVGAAIHRHRSAAGLTQQELARRAGLSVRAVRDIEQGRIGRPRSRSVRGLLDALALSVQEHEALLSVLTAAGGSGGQLRIGVLGPLDVVVNGSPLDIRSERQRTVVALLALQHGRTVPVDDFVDALWGDRPPRTARNLVQLYVGEVRALLGPAGHTVRFAGLGYAAELSFQEVDLARFEDLETRAQAAWTDGHPAQAAELYADALRCWRGPALVDAGDRLRQHPAAIAAGQRRIAATVAYADAAIALGAGERAIPALRALCREEPLQEAVHGRLMLALAAADERAAALRVFADLRAVLADELGVEPGAALADIHLRILRGARPATGAAPADRPARRIPAQLPAATSPFVGRTPQLAALDQLLTTDSVAVVAGTAGAGKTALAVHWAHLVAEKFPDGQLYLNLRGYDPDTPLDPADALARLLTGLGVPGADLALTVDERAAQLRTELAGRRVLMLLDNAGTAEQVRPLLPGTAGCAVVVTSRDDLAGLVATQGARRVDLDLLREDESVVLLRRLLGTRAQASLDAVVALARQCAHLPLALRVAAELAAARSQTPLADLVAELADHHQRLRSLDAGGDPRAAVATVFSWSMRNLSADDARTFRLLGLHPGADLDPYAAAALADTTPRQAGRTLAALGRAHLTQANDAGRHGMHDLLRAYAIQLCGERERASAYGRLLDFYLATAAAAMDVLHPAEAHRRPRVPESPTPMPDLSAAASALAWLDAERPTLVAVVAYAAAHGRGSHAIRLATVLFRYLEASHYTDALIIYRHALAAARLDGDRAAQAHALHGLGCFHFKCGQFDLAADYLRTARRHFRHVGDRGGEARALNNLGSVEQRRGRYGPAADLHRRALNRYLDVGDQLGQVRALINLGRDEYQLGRLDASAGHVQRALTLCRTIGDAPGDGDALERLGRVEHRRGHHSRAAELYLRSLRQYQRNGDRSGEASAMASLGVVYPELGRHTEAADLLRQAETMFRELGDQNGEGNARNGLGEAARATGQHAEALDHHTAALTLTTISGARDEQARAHAGLGHAHDALGSPTDAGLHFGRAVALYANLRMPEAETLRAHVAERRRRATPPPGR</sequence>
<dbReference type="Gene3D" id="3.40.50.300">
    <property type="entry name" value="P-loop containing nucleotide triphosphate hydrolases"/>
    <property type="match status" value="1"/>
</dbReference>
<dbReference type="InterPro" id="IPR027417">
    <property type="entry name" value="P-loop_NTPase"/>
</dbReference>
<dbReference type="SUPFAM" id="SSF52540">
    <property type="entry name" value="P-loop containing nucleoside triphosphate hydrolases"/>
    <property type="match status" value="1"/>
</dbReference>
<feature type="domain" description="HTH cro/C1-type" evidence="6">
    <location>
        <begin position="41"/>
        <end position="96"/>
    </location>
</feature>
<dbReference type="CDD" id="cd00093">
    <property type="entry name" value="HTH_XRE"/>
    <property type="match status" value="1"/>
</dbReference>
<evidence type="ECO:0000256" key="2">
    <source>
        <dbReference type="ARBA" id="ARBA00023015"/>
    </source>
</evidence>
<evidence type="ECO:0000256" key="1">
    <source>
        <dbReference type="ARBA" id="ARBA00005820"/>
    </source>
</evidence>
<dbReference type="OrthoDB" id="7628974at2"/>
<dbReference type="GO" id="GO:0003677">
    <property type="term" value="F:DNA binding"/>
    <property type="evidence" value="ECO:0007669"/>
    <property type="project" value="UniProtKB-UniRule"/>
</dbReference>
<dbReference type="SUPFAM" id="SSF48452">
    <property type="entry name" value="TPR-like"/>
    <property type="match status" value="3"/>
</dbReference>
<dbReference type="AlphaFoldDB" id="A0A1H3L9C6"/>
<evidence type="ECO:0000259" key="7">
    <source>
        <dbReference type="PROSITE" id="PS51755"/>
    </source>
</evidence>
<dbReference type="Proteomes" id="UP000199632">
    <property type="component" value="Unassembled WGS sequence"/>
</dbReference>
<feature type="domain" description="OmpR/PhoB-type" evidence="7">
    <location>
        <begin position="100"/>
        <end position="203"/>
    </location>
</feature>
<dbReference type="PRINTS" id="PR00364">
    <property type="entry name" value="DISEASERSIST"/>
</dbReference>
<dbReference type="InterPro" id="IPR051677">
    <property type="entry name" value="AfsR-DnrI-RedD_regulator"/>
</dbReference>
<feature type="DNA-binding region" description="OmpR/PhoB-type" evidence="5">
    <location>
        <begin position="100"/>
        <end position="203"/>
    </location>
</feature>
<comment type="similarity">
    <text evidence="1">Belongs to the AfsR/DnrI/RedD regulatory family.</text>
</comment>
<evidence type="ECO:0000259" key="6">
    <source>
        <dbReference type="PROSITE" id="PS50943"/>
    </source>
</evidence>
<gene>
    <name evidence="8" type="ORF">SAMN05421684_0608</name>
</gene>
<proteinExistence type="inferred from homology"/>
<dbReference type="CDD" id="cd15831">
    <property type="entry name" value="BTAD"/>
    <property type="match status" value="1"/>
</dbReference>
<evidence type="ECO:0000256" key="4">
    <source>
        <dbReference type="ARBA" id="ARBA00023163"/>
    </source>
</evidence>
<dbReference type="Gene3D" id="1.10.10.10">
    <property type="entry name" value="Winged helix-like DNA-binding domain superfamily/Winged helix DNA-binding domain"/>
    <property type="match status" value="1"/>
</dbReference>
<dbReference type="InterPro" id="IPR005158">
    <property type="entry name" value="BTAD"/>
</dbReference>
<dbReference type="Pfam" id="PF13424">
    <property type="entry name" value="TPR_12"/>
    <property type="match status" value="2"/>
</dbReference>
<dbReference type="Gene3D" id="1.25.40.10">
    <property type="entry name" value="Tetratricopeptide repeat domain"/>
    <property type="match status" value="3"/>
</dbReference>
<dbReference type="InterPro" id="IPR036388">
    <property type="entry name" value="WH-like_DNA-bd_sf"/>
</dbReference>
<dbReference type="InterPro" id="IPR001867">
    <property type="entry name" value="OmpR/PhoB-type_DNA-bd"/>
</dbReference>
<dbReference type="InterPro" id="IPR010982">
    <property type="entry name" value="Lambda_DNA-bd_dom_sf"/>
</dbReference>
<dbReference type="SMART" id="SM01043">
    <property type="entry name" value="BTAD"/>
    <property type="match status" value="1"/>
</dbReference>
<dbReference type="PROSITE" id="PS51755">
    <property type="entry name" value="OMPR_PHOB"/>
    <property type="match status" value="1"/>
</dbReference>
<evidence type="ECO:0000256" key="5">
    <source>
        <dbReference type="PROSITE-ProRule" id="PRU01091"/>
    </source>
</evidence>
<name>A0A1H3L9C6_9ACTN</name>
<keyword evidence="2" id="KW-0805">Transcription regulation</keyword>
<dbReference type="InterPro" id="IPR001387">
    <property type="entry name" value="Cro/C1-type_HTH"/>
</dbReference>
<dbReference type="STRING" id="137265.SAMN05421684_0608"/>
<reference evidence="9" key="1">
    <citation type="submission" date="2016-10" db="EMBL/GenBank/DDBJ databases">
        <authorList>
            <person name="Varghese N."/>
            <person name="Submissions S."/>
        </authorList>
    </citation>
    <scope>NUCLEOTIDE SEQUENCE [LARGE SCALE GENOMIC DNA]</scope>
    <source>
        <strain evidence="9">DSM 44718</strain>
    </source>
</reference>
<dbReference type="GO" id="GO:0006355">
    <property type="term" value="P:regulation of DNA-templated transcription"/>
    <property type="evidence" value="ECO:0007669"/>
    <property type="project" value="InterPro"/>
</dbReference>
<dbReference type="PROSITE" id="PS50943">
    <property type="entry name" value="HTH_CROC1"/>
    <property type="match status" value="1"/>
</dbReference>
<dbReference type="SMART" id="SM00862">
    <property type="entry name" value="Trans_reg_C"/>
    <property type="match status" value="1"/>
</dbReference>
<dbReference type="SMART" id="SM00028">
    <property type="entry name" value="TPR"/>
    <property type="match status" value="7"/>
</dbReference>
<keyword evidence="4" id="KW-0804">Transcription</keyword>